<evidence type="ECO:0000313" key="1">
    <source>
        <dbReference type="EMBL" id="HIS36606.1"/>
    </source>
</evidence>
<evidence type="ECO:0000313" key="2">
    <source>
        <dbReference type="Proteomes" id="UP000823928"/>
    </source>
</evidence>
<dbReference type="EMBL" id="DVIU01000163">
    <property type="protein sequence ID" value="HIS36606.1"/>
    <property type="molecule type" value="Genomic_DNA"/>
</dbReference>
<comment type="caution">
    <text evidence="1">The sequence shown here is derived from an EMBL/GenBank/DDBJ whole genome shotgun (WGS) entry which is preliminary data.</text>
</comment>
<dbReference type="AlphaFoldDB" id="A0A9D1JN41"/>
<dbReference type="Proteomes" id="UP000823928">
    <property type="component" value="Unassembled WGS sequence"/>
</dbReference>
<reference evidence="1" key="2">
    <citation type="journal article" date="2021" name="PeerJ">
        <title>Extensive microbial diversity within the chicken gut microbiome revealed by metagenomics and culture.</title>
        <authorList>
            <person name="Gilroy R."/>
            <person name="Ravi A."/>
            <person name="Getino M."/>
            <person name="Pursley I."/>
            <person name="Horton D.L."/>
            <person name="Alikhan N.F."/>
            <person name="Baker D."/>
            <person name="Gharbi K."/>
            <person name="Hall N."/>
            <person name="Watson M."/>
            <person name="Adriaenssens E.M."/>
            <person name="Foster-Nyarko E."/>
            <person name="Jarju S."/>
            <person name="Secka A."/>
            <person name="Antonio M."/>
            <person name="Oren A."/>
            <person name="Chaudhuri R.R."/>
            <person name="La Ragione R."/>
            <person name="Hildebrand F."/>
            <person name="Pallen M.J."/>
        </authorList>
    </citation>
    <scope>NUCLEOTIDE SEQUENCE</scope>
    <source>
        <strain evidence="1">6276</strain>
    </source>
</reference>
<name>A0A9D1JN41_9BACT</name>
<organism evidence="1 2">
    <name type="scientific">Candidatus Scatousia excrementigallinarum</name>
    <dbReference type="NCBI Taxonomy" id="2840935"/>
    <lineage>
        <taxon>Bacteria</taxon>
        <taxon>Candidatus Scatousia</taxon>
    </lineage>
</organism>
<protein>
    <submittedName>
        <fullName evidence="1">Uncharacterized protein</fullName>
    </submittedName>
</protein>
<gene>
    <name evidence="1" type="ORF">IAC10_08260</name>
</gene>
<accession>A0A9D1JN41</accession>
<reference evidence="1" key="1">
    <citation type="submission" date="2020-10" db="EMBL/GenBank/DDBJ databases">
        <authorList>
            <person name="Gilroy R."/>
        </authorList>
    </citation>
    <scope>NUCLEOTIDE SEQUENCE</scope>
    <source>
        <strain evidence="1">6276</strain>
    </source>
</reference>
<proteinExistence type="predicted"/>
<sequence length="63" mass="7289">MADIKKEIPFCPLLSVGQNVDMVCTQERCAWYMSSIRKCSIYLMAYNALLDANTKQMPKKRIQ</sequence>